<dbReference type="InterPro" id="IPR011008">
    <property type="entry name" value="Dimeric_a/b-barrel"/>
</dbReference>
<evidence type="ECO:0000256" key="2">
    <source>
        <dbReference type="ARBA" id="ARBA00023125"/>
    </source>
</evidence>
<evidence type="ECO:0000313" key="5">
    <source>
        <dbReference type="EMBL" id="EPX76164.1"/>
    </source>
</evidence>
<dbReference type="SMART" id="SM00344">
    <property type="entry name" value="HTH_ASNC"/>
    <property type="match status" value="1"/>
</dbReference>
<dbReference type="STRING" id="1123237.Salmuc_01947"/>
<dbReference type="SUPFAM" id="SSF46785">
    <property type="entry name" value="Winged helix' DNA-binding domain"/>
    <property type="match status" value="1"/>
</dbReference>
<reference evidence="6" key="1">
    <citation type="journal article" date="2014" name="Stand. Genomic Sci.">
        <title>Genome sequence of the exopolysaccharide-producing Salipiger mucosus type strain (DSM 16094(T)), a moderately halophilic member of the Roseobacter clade.</title>
        <authorList>
            <person name="Riedel T."/>
            <person name="Spring S."/>
            <person name="Fiebig A."/>
            <person name="Petersen J."/>
            <person name="Kyrpides N.C."/>
            <person name="Goker M."/>
            <person name="Klenk H.P."/>
        </authorList>
    </citation>
    <scope>NUCLEOTIDE SEQUENCE [LARGE SCALE GENOMIC DNA]</scope>
    <source>
        <strain evidence="6">DSM 16094</strain>
    </source>
</reference>
<gene>
    <name evidence="5" type="ORF">Salmuc_01947</name>
</gene>
<dbReference type="InterPro" id="IPR011991">
    <property type="entry name" value="ArsR-like_HTH"/>
</dbReference>
<dbReference type="InterPro" id="IPR019887">
    <property type="entry name" value="Tscrpt_reg_AsnC/Lrp_C"/>
</dbReference>
<dbReference type="PANTHER" id="PTHR30154:SF34">
    <property type="entry name" value="TRANSCRIPTIONAL REGULATOR AZLB"/>
    <property type="match status" value="1"/>
</dbReference>
<dbReference type="GO" id="GO:0043200">
    <property type="term" value="P:response to amino acid"/>
    <property type="evidence" value="ECO:0007669"/>
    <property type="project" value="TreeGrafter"/>
</dbReference>
<dbReference type="InterPro" id="IPR036388">
    <property type="entry name" value="WH-like_DNA-bd_sf"/>
</dbReference>
<dbReference type="AlphaFoldDB" id="S9RQ88"/>
<dbReference type="InterPro" id="IPR000485">
    <property type="entry name" value="AsnC-type_HTH_dom"/>
</dbReference>
<feature type="domain" description="HTH asnC-type" evidence="4">
    <location>
        <begin position="1"/>
        <end position="51"/>
    </location>
</feature>
<protein>
    <submittedName>
        <fullName evidence="5">Transcriptional regulator, AsnC family</fullName>
    </submittedName>
</protein>
<keyword evidence="6" id="KW-1185">Reference proteome</keyword>
<proteinExistence type="predicted"/>
<dbReference type="EMBL" id="APVH01000059">
    <property type="protein sequence ID" value="EPX76164.1"/>
    <property type="molecule type" value="Genomic_DNA"/>
</dbReference>
<dbReference type="PROSITE" id="PS50956">
    <property type="entry name" value="HTH_ASNC_2"/>
    <property type="match status" value="1"/>
</dbReference>
<dbReference type="PANTHER" id="PTHR30154">
    <property type="entry name" value="LEUCINE-RESPONSIVE REGULATORY PROTEIN"/>
    <property type="match status" value="1"/>
</dbReference>
<dbReference type="InterPro" id="IPR019885">
    <property type="entry name" value="Tscrpt_reg_HTH_AsnC-type_CS"/>
</dbReference>
<dbReference type="CDD" id="cd00090">
    <property type="entry name" value="HTH_ARSR"/>
    <property type="match status" value="1"/>
</dbReference>
<dbReference type="GO" id="GO:0006355">
    <property type="term" value="P:regulation of DNA-templated transcription"/>
    <property type="evidence" value="ECO:0007669"/>
    <property type="project" value="UniProtKB-ARBA"/>
</dbReference>
<name>S9RQ88_9RHOB</name>
<evidence type="ECO:0000313" key="6">
    <source>
        <dbReference type="Proteomes" id="UP000015347"/>
    </source>
</evidence>
<dbReference type="Proteomes" id="UP000015347">
    <property type="component" value="Unassembled WGS sequence"/>
</dbReference>
<keyword evidence="2" id="KW-0238">DNA-binding</keyword>
<dbReference type="SUPFAM" id="SSF54909">
    <property type="entry name" value="Dimeric alpha+beta barrel"/>
    <property type="match status" value="1"/>
</dbReference>
<organism evidence="5 6">
    <name type="scientific">Salipiger mucosus DSM 16094</name>
    <dbReference type="NCBI Taxonomy" id="1123237"/>
    <lineage>
        <taxon>Bacteria</taxon>
        <taxon>Pseudomonadati</taxon>
        <taxon>Pseudomonadota</taxon>
        <taxon>Alphaproteobacteria</taxon>
        <taxon>Rhodobacterales</taxon>
        <taxon>Roseobacteraceae</taxon>
        <taxon>Salipiger</taxon>
    </lineage>
</organism>
<dbReference type="PRINTS" id="PR00033">
    <property type="entry name" value="HTHASNC"/>
</dbReference>
<dbReference type="GO" id="GO:0043565">
    <property type="term" value="F:sequence-specific DNA binding"/>
    <property type="evidence" value="ECO:0007669"/>
    <property type="project" value="InterPro"/>
</dbReference>
<comment type="caution">
    <text evidence="5">The sequence shown here is derived from an EMBL/GenBank/DDBJ whole genome shotgun (WGS) entry which is preliminary data.</text>
</comment>
<dbReference type="Pfam" id="PF13412">
    <property type="entry name" value="HTH_24"/>
    <property type="match status" value="1"/>
</dbReference>
<dbReference type="eggNOG" id="COG1522">
    <property type="taxonomic scope" value="Bacteria"/>
</dbReference>
<dbReference type="InterPro" id="IPR036390">
    <property type="entry name" value="WH_DNA-bd_sf"/>
</dbReference>
<keyword evidence="1" id="KW-0805">Transcription regulation</keyword>
<evidence type="ECO:0000259" key="4">
    <source>
        <dbReference type="PROSITE" id="PS50956"/>
    </source>
</evidence>
<dbReference type="Gene3D" id="1.10.10.10">
    <property type="entry name" value="Winged helix-like DNA-binding domain superfamily/Winged helix DNA-binding domain"/>
    <property type="match status" value="1"/>
</dbReference>
<sequence>MQDDAEISNVDLADRIGLSPSPCLRRVRILEDAGVIKKRVTLVDAAVLGLNVSVFVSVQLEKQSKERLMEFEREVRERPEVVECYLMTGESDYLLRVVVPDLATYERFLKESLTLIPGVANIRSSFALQQVSYTTALPLDHLM</sequence>
<dbReference type="Pfam" id="PF01037">
    <property type="entry name" value="AsnC_trans_reg"/>
    <property type="match status" value="1"/>
</dbReference>
<evidence type="ECO:0000256" key="3">
    <source>
        <dbReference type="ARBA" id="ARBA00023163"/>
    </source>
</evidence>
<dbReference type="HOGENOM" id="CLU_091233_0_3_5"/>
<keyword evidence="3" id="KW-0804">Transcription</keyword>
<dbReference type="Gene3D" id="3.30.70.920">
    <property type="match status" value="1"/>
</dbReference>
<evidence type="ECO:0000256" key="1">
    <source>
        <dbReference type="ARBA" id="ARBA00023015"/>
    </source>
</evidence>
<dbReference type="InterPro" id="IPR019888">
    <property type="entry name" value="Tscrpt_reg_AsnC-like"/>
</dbReference>
<accession>S9RQ88</accession>
<dbReference type="PROSITE" id="PS00519">
    <property type="entry name" value="HTH_ASNC_1"/>
    <property type="match status" value="1"/>
</dbReference>
<dbReference type="GO" id="GO:0005829">
    <property type="term" value="C:cytosol"/>
    <property type="evidence" value="ECO:0007669"/>
    <property type="project" value="TreeGrafter"/>
</dbReference>